<dbReference type="InterPro" id="IPR045116">
    <property type="entry name" value="Clp1/Grc3"/>
</dbReference>
<evidence type="ECO:0000256" key="10">
    <source>
        <dbReference type="ARBA" id="ARBA00022840"/>
    </source>
</evidence>
<evidence type="ECO:0000313" key="14">
    <source>
        <dbReference type="EMBL" id="OBR84348.1"/>
    </source>
</evidence>
<name>A0A1A6A2R8_9TREE</name>
<evidence type="ECO:0000256" key="9">
    <source>
        <dbReference type="ARBA" id="ARBA00022777"/>
    </source>
</evidence>
<dbReference type="OrthoDB" id="2405412at2759"/>
<proteinExistence type="inferred from homology"/>
<feature type="domain" description="Clp1 P-loop" evidence="13">
    <location>
        <begin position="391"/>
        <end position="541"/>
    </location>
</feature>
<evidence type="ECO:0000256" key="2">
    <source>
        <dbReference type="ARBA" id="ARBA00004604"/>
    </source>
</evidence>
<dbReference type="PANTHER" id="PTHR12755:SF3">
    <property type="entry name" value="POLYNUCLEOTIDE 5'-HYDROXYL-KINASE NOL9"/>
    <property type="match status" value="1"/>
</dbReference>
<evidence type="ECO:0000256" key="1">
    <source>
        <dbReference type="ARBA" id="ARBA00003798"/>
    </source>
</evidence>
<feature type="compositionally biased region" description="Polar residues" evidence="12">
    <location>
        <begin position="179"/>
        <end position="192"/>
    </location>
</feature>
<dbReference type="GO" id="GO:0051731">
    <property type="term" value="F:polynucleotide 5'-hydroxyl-kinase activity"/>
    <property type="evidence" value="ECO:0007669"/>
    <property type="project" value="InterPro"/>
</dbReference>
<feature type="compositionally biased region" description="Acidic residues" evidence="12">
    <location>
        <begin position="136"/>
        <end position="153"/>
    </location>
</feature>
<evidence type="ECO:0000256" key="6">
    <source>
        <dbReference type="ARBA" id="ARBA00022552"/>
    </source>
</evidence>
<keyword evidence="8" id="KW-0547">Nucleotide-binding</keyword>
<comment type="subcellular location">
    <subcellularLocation>
        <location evidence="2">Nucleus</location>
        <location evidence="2">Nucleolus</location>
    </subcellularLocation>
</comment>
<feature type="compositionally biased region" description="Polar residues" evidence="12">
    <location>
        <begin position="161"/>
        <end position="172"/>
    </location>
</feature>
<feature type="region of interest" description="Disordered" evidence="12">
    <location>
        <begin position="11"/>
        <end position="193"/>
    </location>
</feature>
<dbReference type="Gene3D" id="3.40.50.300">
    <property type="entry name" value="P-loop containing nucleotide triphosphate hydrolases"/>
    <property type="match status" value="1"/>
</dbReference>
<evidence type="ECO:0000256" key="5">
    <source>
        <dbReference type="ARBA" id="ARBA00019824"/>
    </source>
</evidence>
<dbReference type="Pfam" id="PF16575">
    <property type="entry name" value="CLP1_P"/>
    <property type="match status" value="1"/>
</dbReference>
<dbReference type="VEuPathDB" id="FungiDB:I303_05206"/>
<accession>A0A1A6A2R8</accession>
<dbReference type="EMBL" id="KI894032">
    <property type="protein sequence ID" value="OBR84348.1"/>
    <property type="molecule type" value="Genomic_DNA"/>
</dbReference>
<feature type="compositionally biased region" description="Basic residues" evidence="12">
    <location>
        <begin position="71"/>
        <end position="80"/>
    </location>
</feature>
<dbReference type="GO" id="GO:0005524">
    <property type="term" value="F:ATP binding"/>
    <property type="evidence" value="ECO:0007669"/>
    <property type="project" value="UniProtKB-KW"/>
</dbReference>
<comment type="similarity">
    <text evidence="3">Belongs to the Clp1 family. NOL9/GRC3 subfamily.</text>
</comment>
<keyword evidence="10" id="KW-0067">ATP-binding</keyword>
<feature type="compositionally biased region" description="Polar residues" evidence="12">
    <location>
        <begin position="86"/>
        <end position="106"/>
    </location>
</feature>
<dbReference type="AlphaFoldDB" id="A0A1A6A2R8"/>
<dbReference type="InterPro" id="IPR032319">
    <property type="entry name" value="CLP1_P"/>
</dbReference>
<feature type="compositionally biased region" description="Low complexity" evidence="12">
    <location>
        <begin position="11"/>
        <end position="26"/>
    </location>
</feature>
<keyword evidence="7" id="KW-0808">Transferase</keyword>
<evidence type="ECO:0000256" key="12">
    <source>
        <dbReference type="SAM" id="MobiDB-lite"/>
    </source>
</evidence>
<evidence type="ECO:0000256" key="8">
    <source>
        <dbReference type="ARBA" id="ARBA00022741"/>
    </source>
</evidence>
<keyword evidence="11" id="KW-0539">Nucleus</keyword>
<evidence type="ECO:0000256" key="3">
    <source>
        <dbReference type="ARBA" id="ARBA00011003"/>
    </source>
</evidence>
<evidence type="ECO:0000256" key="7">
    <source>
        <dbReference type="ARBA" id="ARBA00022679"/>
    </source>
</evidence>
<protein>
    <recommendedName>
        <fullName evidence="5">Polynucleotide 5'-hydroxyl-kinase GRC3</fullName>
    </recommendedName>
    <alternativeName>
        <fullName evidence="4">Polynucleotide 5'-hydroxyl-kinase grc3</fullName>
    </alternativeName>
</protein>
<dbReference type="InterPro" id="IPR027417">
    <property type="entry name" value="P-loop_NTPase"/>
</dbReference>
<dbReference type="STRING" id="1296121.A0A1A6A2R8"/>
<evidence type="ECO:0000259" key="13">
    <source>
        <dbReference type="Pfam" id="PF16575"/>
    </source>
</evidence>
<evidence type="ECO:0000256" key="11">
    <source>
        <dbReference type="ARBA" id="ARBA00023242"/>
    </source>
</evidence>
<comment type="function">
    <text evidence="1">Polynucleotide 5'-kinase involved in rRNA processing.</text>
</comment>
<keyword evidence="6" id="KW-0698">rRNA processing</keyword>
<dbReference type="GO" id="GO:0000448">
    <property type="term" value="P:cleavage in ITS2 between 5.8S rRNA and LSU-rRNA of tricistronic rRNA transcript (SSU-rRNA, 5.8S rRNA, LSU-rRNA)"/>
    <property type="evidence" value="ECO:0007669"/>
    <property type="project" value="TreeGrafter"/>
</dbReference>
<dbReference type="GO" id="GO:0005730">
    <property type="term" value="C:nucleolus"/>
    <property type="evidence" value="ECO:0007669"/>
    <property type="project" value="UniProtKB-SubCell"/>
</dbReference>
<sequence length="846" mass="91081">MSAIAARRAAALLASQNASPSSSIVSTPVKAKLPTPESEDETESVNEVALPESDAEPSTGSTSPPPSPPTNKKRKLRKSSPHQARYHTQSLNNRPTTPTVSQSSASKRTRRFSPSAPASLPEPGIQTESGSSIGDSDADIAEDDEEDEAADEVDGGRAQWSIPNTSANSTPGPSRAKNKSSLQVDPNNTSNFHPIDGVNVIKVSEEEIKALGSEGGSPGDGIVLSLSVDETIMIAGTYILTPLSGSLSISCCTLSPDGSSYPVFAPTSHPIPIISPCPLAKIHSLPLASKLKLPKGFKRTGSLLLIRENQCGIDGLRYGAVPGFAHIWLEEVGSWGLRGVHPVIGSFSTPVYPHITPPSWSDALSALIPPNQLEEYGEMEMLEPFIGLVKGPKRSGKSTFARAVLNNLLERYERVAWLECDLGQGEFSPGGVVGLWVLDKQVLGPSFTHPKNAYRSHCLGTYTPLTCPDEYIASLRHLMEIYKFDIQHSSSDSISPRSSSKINDNVPLVINTQGWVKGLGEELLRSIESICEPTHTFSFSSPYEDDLPEHIGGGWTTSPTYQIAPLPDVYGKISKQITLEPIPSSPLQARYTAADLRVLSIISYFHSSSSSDWSMNTDTKQEGVKWDFTKPLMAIPPWEVEYGPQKAIEKIWMIGEGSEGVVSEDLGIALNGAVAGLIEILEDSPDTDTETGGEKGVYVQGRALPRLDSINLLGMGLIRYIQSDQTQTHAPTHEFNSSDTRNFGDAQGRLHLITPLSSGDLARVKGIIKNGAIELPTPGLLDWSSSSNSNGHGYRSVIDSRAGNGMGENGTGFADDPMIPFFDHSGVEVVGGERRRFRKNIMRKGM</sequence>
<gene>
    <name evidence="14" type="ORF">I303_05206</name>
</gene>
<dbReference type="FunFam" id="3.40.50.300:FF:002899">
    <property type="entry name" value="Unplaced genomic scaffold supercont1.83, whole genome shotgun sequence"/>
    <property type="match status" value="1"/>
</dbReference>
<reference evidence="14" key="1">
    <citation type="submission" date="2013-07" db="EMBL/GenBank/DDBJ databases">
        <title>The Genome Sequence of Cryptococcus dejecticola CBS10117.</title>
        <authorList>
            <consortium name="The Broad Institute Genome Sequencing Platform"/>
            <person name="Cuomo C."/>
            <person name="Litvintseva A."/>
            <person name="Chen Y."/>
            <person name="Heitman J."/>
            <person name="Sun S."/>
            <person name="Springer D."/>
            <person name="Dromer F."/>
            <person name="Young S.K."/>
            <person name="Zeng Q."/>
            <person name="Gargeya S."/>
            <person name="Fitzgerald M."/>
            <person name="Abouelleil A."/>
            <person name="Alvarado L."/>
            <person name="Berlin A.M."/>
            <person name="Chapman S.B."/>
            <person name="Dewar J."/>
            <person name="Goldberg J."/>
            <person name="Griggs A."/>
            <person name="Gujja S."/>
            <person name="Hansen M."/>
            <person name="Howarth C."/>
            <person name="Imamovic A."/>
            <person name="Larimer J."/>
            <person name="McCowan C."/>
            <person name="Murphy C."/>
            <person name="Pearson M."/>
            <person name="Priest M."/>
            <person name="Roberts A."/>
            <person name="Saif S."/>
            <person name="Shea T."/>
            <person name="Sykes S."/>
            <person name="Wortman J."/>
            <person name="Nusbaum C."/>
            <person name="Birren B."/>
        </authorList>
    </citation>
    <scope>NUCLEOTIDE SEQUENCE [LARGE SCALE GENOMIC DNA]</scope>
    <source>
        <strain evidence="14">CBS 10117</strain>
    </source>
</reference>
<organism evidence="14">
    <name type="scientific">Kwoniella dejecticola CBS 10117</name>
    <dbReference type="NCBI Taxonomy" id="1296121"/>
    <lineage>
        <taxon>Eukaryota</taxon>
        <taxon>Fungi</taxon>
        <taxon>Dikarya</taxon>
        <taxon>Basidiomycota</taxon>
        <taxon>Agaricomycotina</taxon>
        <taxon>Tremellomycetes</taxon>
        <taxon>Tremellales</taxon>
        <taxon>Cryptococcaceae</taxon>
        <taxon>Kwoniella</taxon>
    </lineage>
</organism>
<dbReference type="PANTHER" id="PTHR12755">
    <property type="entry name" value="CLEAVAGE/POLYADENYLATION FACTOR IA SUBUNIT CLP1P"/>
    <property type="match status" value="1"/>
</dbReference>
<keyword evidence="9" id="KW-0418">Kinase</keyword>
<evidence type="ECO:0000256" key="4">
    <source>
        <dbReference type="ARBA" id="ARBA00018706"/>
    </source>
</evidence>